<reference evidence="1 2" key="1">
    <citation type="journal article" date="2018" name="MBio">
        <title>Comparative Genomics Reveals the Core Gene Toolbox for the Fungus-Insect Symbiosis.</title>
        <authorList>
            <person name="Wang Y."/>
            <person name="Stata M."/>
            <person name="Wang W."/>
            <person name="Stajich J.E."/>
            <person name="White M.M."/>
            <person name="Moncalvo J.M."/>
        </authorList>
    </citation>
    <scope>NUCLEOTIDE SEQUENCE [LARGE SCALE GENOMIC DNA]</scope>
    <source>
        <strain evidence="1 2">AUS-77-4</strain>
    </source>
</reference>
<evidence type="ECO:0000313" key="2">
    <source>
        <dbReference type="Proteomes" id="UP000245699"/>
    </source>
</evidence>
<name>A0A2T9YGJ0_9FUNG</name>
<comment type="caution">
    <text evidence="1">The sequence shown here is derived from an EMBL/GenBank/DDBJ whole genome shotgun (WGS) entry which is preliminary data.</text>
</comment>
<evidence type="ECO:0000313" key="1">
    <source>
        <dbReference type="EMBL" id="PVU91447.1"/>
    </source>
</evidence>
<dbReference type="EMBL" id="MBFT01000415">
    <property type="protein sequence ID" value="PVU91447.1"/>
    <property type="molecule type" value="Genomic_DNA"/>
</dbReference>
<accession>A0A2T9YGJ0</accession>
<dbReference type="OrthoDB" id="5763987at2759"/>
<protein>
    <submittedName>
        <fullName evidence="1">Uncharacterized protein</fullName>
    </submittedName>
</protein>
<gene>
    <name evidence="1" type="ORF">BB559_004139</name>
</gene>
<proteinExistence type="predicted"/>
<sequence length="97" mass="11218">MVKNKTKKIPKNNVDTTWAVSLLIKVISDQKEDKLKRDGTRSNNMNIQNLIQSLPNKYLLQTNELDFMSDVRDDISLWSILAFILSGIKTNFICLLY</sequence>
<dbReference type="AlphaFoldDB" id="A0A2T9YGJ0"/>
<dbReference type="Proteomes" id="UP000245699">
    <property type="component" value="Unassembled WGS sequence"/>
</dbReference>
<keyword evidence="2" id="KW-1185">Reference proteome</keyword>
<organism evidence="1 2">
    <name type="scientific">Furculomyces boomerangus</name>
    <dbReference type="NCBI Taxonomy" id="61424"/>
    <lineage>
        <taxon>Eukaryota</taxon>
        <taxon>Fungi</taxon>
        <taxon>Fungi incertae sedis</taxon>
        <taxon>Zoopagomycota</taxon>
        <taxon>Kickxellomycotina</taxon>
        <taxon>Harpellomycetes</taxon>
        <taxon>Harpellales</taxon>
        <taxon>Harpellaceae</taxon>
        <taxon>Furculomyces</taxon>
    </lineage>
</organism>